<protein>
    <submittedName>
        <fullName evidence="2">Uncharacterized protein</fullName>
    </submittedName>
</protein>
<reference evidence="4 5" key="1">
    <citation type="submission" date="2019-05" db="EMBL/GenBank/DDBJ databases">
        <title>Emergence of the Ug99 lineage of the wheat stem rust pathogen through somatic hybridization.</title>
        <authorList>
            <person name="Li F."/>
            <person name="Upadhyaya N.M."/>
            <person name="Sperschneider J."/>
            <person name="Matny O."/>
            <person name="Nguyen-Phuc H."/>
            <person name="Mago R."/>
            <person name="Raley C."/>
            <person name="Miller M.E."/>
            <person name="Silverstein K.A.T."/>
            <person name="Henningsen E."/>
            <person name="Hirsch C.D."/>
            <person name="Visser B."/>
            <person name="Pretorius Z.A."/>
            <person name="Steffenson B.J."/>
            <person name="Schwessinger B."/>
            <person name="Dodds P.N."/>
            <person name="Figueroa M."/>
        </authorList>
    </citation>
    <scope>NUCLEOTIDE SEQUENCE [LARGE SCALE GENOMIC DNA]</scope>
    <source>
        <strain evidence="2">21-0</strain>
        <strain evidence="3 5">Ug99</strain>
    </source>
</reference>
<name>A0A5B0Q2E4_PUCGR</name>
<dbReference type="EMBL" id="VSWC01000029">
    <property type="protein sequence ID" value="KAA1107322.1"/>
    <property type="molecule type" value="Genomic_DNA"/>
</dbReference>
<sequence>MPLILSHDKLVLLGLLWALVFLGHLVSMGSGMQQGNPGRTCNYCVTGHQPLRGVGPRLHDTQHPVHPQKHDTLLCSIFQAKEPCHRSIPVQLHYCHRCTKYAWVPTGICQDHPRPPSIYCSSDDITLIRQRPLTTIDTTLRLGC</sequence>
<evidence type="ECO:0000313" key="5">
    <source>
        <dbReference type="Proteomes" id="UP000325313"/>
    </source>
</evidence>
<organism evidence="2 4">
    <name type="scientific">Puccinia graminis f. sp. tritici</name>
    <dbReference type="NCBI Taxonomy" id="56615"/>
    <lineage>
        <taxon>Eukaryota</taxon>
        <taxon>Fungi</taxon>
        <taxon>Dikarya</taxon>
        <taxon>Basidiomycota</taxon>
        <taxon>Pucciniomycotina</taxon>
        <taxon>Pucciniomycetes</taxon>
        <taxon>Pucciniales</taxon>
        <taxon>Pucciniaceae</taxon>
        <taxon>Puccinia</taxon>
    </lineage>
</organism>
<accession>A0A5B0Q2E4</accession>
<keyword evidence="1" id="KW-0732">Signal</keyword>
<keyword evidence="4" id="KW-1185">Reference proteome</keyword>
<feature type="chain" id="PRO_5036137909" evidence="1">
    <location>
        <begin position="32"/>
        <end position="144"/>
    </location>
</feature>
<dbReference type="AlphaFoldDB" id="A0A5B0Q2E4"/>
<dbReference type="Proteomes" id="UP000324748">
    <property type="component" value="Unassembled WGS sequence"/>
</dbReference>
<comment type="caution">
    <text evidence="2">The sequence shown here is derived from an EMBL/GenBank/DDBJ whole genome shotgun (WGS) entry which is preliminary data.</text>
</comment>
<dbReference type="Proteomes" id="UP000325313">
    <property type="component" value="Unassembled WGS sequence"/>
</dbReference>
<evidence type="ECO:0000313" key="2">
    <source>
        <dbReference type="EMBL" id="KAA1107322.1"/>
    </source>
</evidence>
<dbReference type="EMBL" id="VDEP01000203">
    <property type="protein sequence ID" value="KAA1124902.1"/>
    <property type="molecule type" value="Genomic_DNA"/>
</dbReference>
<evidence type="ECO:0000313" key="3">
    <source>
        <dbReference type="EMBL" id="KAA1124902.1"/>
    </source>
</evidence>
<evidence type="ECO:0000313" key="4">
    <source>
        <dbReference type="Proteomes" id="UP000324748"/>
    </source>
</evidence>
<proteinExistence type="predicted"/>
<feature type="signal peptide" evidence="1">
    <location>
        <begin position="1"/>
        <end position="31"/>
    </location>
</feature>
<gene>
    <name evidence="2" type="ORF">PGT21_010058</name>
    <name evidence="3" type="ORF">PGTUg99_036526</name>
</gene>
<evidence type="ECO:0000256" key="1">
    <source>
        <dbReference type="SAM" id="SignalP"/>
    </source>
</evidence>